<dbReference type="Pfam" id="PF01638">
    <property type="entry name" value="HxlR"/>
    <property type="match status" value="1"/>
</dbReference>
<keyword evidence="3" id="KW-0804">Transcription</keyword>
<accession>A0ABX3N2T3</accession>
<comment type="caution">
    <text evidence="5">The sequence shown here is derived from an EMBL/GenBank/DDBJ whole genome shotgun (WGS) entry which is preliminary data.</text>
</comment>
<name>A0ABX3N2T3_9RHOB</name>
<dbReference type="InterPro" id="IPR036390">
    <property type="entry name" value="WH_DNA-bd_sf"/>
</dbReference>
<organism evidence="5 6">
    <name type="scientific">Thioclava sediminum</name>
    <dbReference type="NCBI Taxonomy" id="1915319"/>
    <lineage>
        <taxon>Bacteria</taxon>
        <taxon>Pseudomonadati</taxon>
        <taxon>Pseudomonadota</taxon>
        <taxon>Alphaproteobacteria</taxon>
        <taxon>Rhodobacterales</taxon>
        <taxon>Paracoccaceae</taxon>
        <taxon>Thioclava</taxon>
    </lineage>
</organism>
<proteinExistence type="predicted"/>
<dbReference type="RefSeq" id="WP_078604259.1">
    <property type="nucleotide sequence ID" value="NZ_MPZV01000001.1"/>
</dbReference>
<evidence type="ECO:0000313" key="5">
    <source>
        <dbReference type="EMBL" id="OOY25906.1"/>
    </source>
</evidence>
<evidence type="ECO:0000313" key="6">
    <source>
        <dbReference type="Proteomes" id="UP000190787"/>
    </source>
</evidence>
<evidence type="ECO:0000256" key="1">
    <source>
        <dbReference type="ARBA" id="ARBA00023015"/>
    </source>
</evidence>
<evidence type="ECO:0000259" key="4">
    <source>
        <dbReference type="PROSITE" id="PS51118"/>
    </source>
</evidence>
<dbReference type="PANTHER" id="PTHR33204">
    <property type="entry name" value="TRANSCRIPTIONAL REGULATOR, MARR FAMILY"/>
    <property type="match status" value="1"/>
</dbReference>
<keyword evidence="1" id="KW-0805">Transcription regulation</keyword>
<dbReference type="Proteomes" id="UP000190787">
    <property type="component" value="Unassembled WGS sequence"/>
</dbReference>
<dbReference type="Gene3D" id="1.10.10.10">
    <property type="entry name" value="Winged helix-like DNA-binding domain superfamily/Winged helix DNA-binding domain"/>
    <property type="match status" value="1"/>
</dbReference>
<keyword evidence="6" id="KW-1185">Reference proteome</keyword>
<dbReference type="EMBL" id="MPZV01000001">
    <property type="protein sequence ID" value="OOY25906.1"/>
    <property type="molecule type" value="Genomic_DNA"/>
</dbReference>
<dbReference type="PANTHER" id="PTHR33204:SF37">
    <property type="entry name" value="HTH-TYPE TRANSCRIPTIONAL REGULATOR YODB"/>
    <property type="match status" value="1"/>
</dbReference>
<protein>
    <submittedName>
        <fullName evidence="5">Transcriptional regulator</fullName>
    </submittedName>
</protein>
<sequence>MQQTDPPLPVADVFNADCPSRMILSHVSSRWGGLVLVALRDGRLRFSELRRRIGGISERMLAQTLQVLEADGLISRRDHGEVPPRVDYCLTEAGEAIAIRYFELAHWIEANLGRLGTQPAQSGG</sequence>
<gene>
    <name evidence="5" type="ORF">BMI91_05840</name>
</gene>
<evidence type="ECO:0000256" key="3">
    <source>
        <dbReference type="ARBA" id="ARBA00023163"/>
    </source>
</evidence>
<feature type="domain" description="HTH hxlR-type" evidence="4">
    <location>
        <begin position="18"/>
        <end position="116"/>
    </location>
</feature>
<keyword evidence="2" id="KW-0238">DNA-binding</keyword>
<evidence type="ECO:0000256" key="2">
    <source>
        <dbReference type="ARBA" id="ARBA00023125"/>
    </source>
</evidence>
<dbReference type="InterPro" id="IPR036388">
    <property type="entry name" value="WH-like_DNA-bd_sf"/>
</dbReference>
<dbReference type="InterPro" id="IPR002577">
    <property type="entry name" value="HTH_HxlR"/>
</dbReference>
<reference evidence="5 6" key="1">
    <citation type="submission" date="2016-11" db="EMBL/GenBank/DDBJ databases">
        <title>A multilocus sequence analysis scheme for characterization of bacteria in the genus Thioclava.</title>
        <authorList>
            <person name="Liu Y."/>
            <person name="Shao Z."/>
        </authorList>
    </citation>
    <scope>NUCLEOTIDE SEQUENCE [LARGE SCALE GENOMIC DNA]</scope>
    <source>
        <strain evidence="5 6">TAW-CT134</strain>
    </source>
</reference>
<dbReference type="PROSITE" id="PS51118">
    <property type="entry name" value="HTH_HXLR"/>
    <property type="match status" value="1"/>
</dbReference>
<dbReference type="SUPFAM" id="SSF46785">
    <property type="entry name" value="Winged helix' DNA-binding domain"/>
    <property type="match status" value="1"/>
</dbReference>